<evidence type="ECO:0000256" key="1">
    <source>
        <dbReference type="SAM" id="Phobius"/>
    </source>
</evidence>
<sequence>MLATIIIAGIIFFLMGLVIVKRIKKAKNGQGGCGCGCTGCSSSSICHGKDSRRITLK</sequence>
<organism evidence="3 8">
    <name type="scientific">Clostridium botulinum</name>
    <dbReference type="NCBI Taxonomy" id="1491"/>
    <lineage>
        <taxon>Bacteria</taxon>
        <taxon>Bacillati</taxon>
        <taxon>Bacillota</taxon>
        <taxon>Clostridia</taxon>
        <taxon>Eubacteriales</taxon>
        <taxon>Clostridiaceae</taxon>
        <taxon>Clostridium</taxon>
    </lineage>
</organism>
<evidence type="ECO:0000313" key="3">
    <source>
        <dbReference type="EMBL" id="NFF88380.1"/>
    </source>
</evidence>
<dbReference type="Proteomes" id="UP000472355">
    <property type="component" value="Unassembled WGS sequence"/>
</dbReference>
<dbReference type="EMBL" id="SGKU01000003">
    <property type="protein sequence ID" value="NFA41400.1"/>
    <property type="molecule type" value="Genomic_DNA"/>
</dbReference>
<comment type="caution">
    <text evidence="3">The sequence shown here is derived from an EMBL/GenBank/DDBJ whole genome shotgun (WGS) entry which is preliminary data.</text>
</comment>
<accession>A0A6B4PBY1</accession>
<keyword evidence="1" id="KW-0812">Transmembrane</keyword>
<reference evidence="7 8" key="2">
    <citation type="submission" date="2019-04" db="EMBL/GenBank/DDBJ databases">
        <title>Genome sequencing of Clostridium botulinum Groups I-IV and Clostridium butyricum.</title>
        <authorList>
            <person name="Brunt J."/>
            <person name="Van Vliet A.H.M."/>
            <person name="Stringer S.C."/>
            <person name="Carter A.T."/>
            <person name="Peck M.W."/>
        </authorList>
    </citation>
    <scope>NUCLEOTIDE SEQUENCE [LARGE SCALE GENOMIC DNA]</scope>
    <source>
        <strain evidence="3 8">1605</strain>
        <strain evidence="5 9">BL81</strain>
        <strain evidence="4 7">CB-K-33E</strain>
    </source>
</reference>
<proteinExistence type="predicted"/>
<dbReference type="EMBL" id="SXFB01000004">
    <property type="protein sequence ID" value="NFV26231.1"/>
    <property type="molecule type" value="Genomic_DNA"/>
</dbReference>
<evidence type="ECO:0000313" key="7">
    <source>
        <dbReference type="Proteomes" id="UP000473681"/>
    </source>
</evidence>
<feature type="transmembrane region" description="Helical" evidence="1">
    <location>
        <begin position="6"/>
        <end position="23"/>
    </location>
</feature>
<dbReference type="EMBL" id="SWVK01000004">
    <property type="protein sequence ID" value="NFN34350.1"/>
    <property type="molecule type" value="Genomic_DNA"/>
</dbReference>
<gene>
    <name evidence="2" type="ORF">EXM65_02100</name>
    <name evidence="3" type="ORF">FC774_10935</name>
    <name evidence="4" type="ORF">FDB51_04235</name>
    <name evidence="5" type="ORF">FDG31_08565</name>
</gene>
<dbReference type="AlphaFoldDB" id="A0A6B4PBY1"/>
<reference evidence="2 6" key="1">
    <citation type="submission" date="2019-02" db="EMBL/GenBank/DDBJ databases">
        <title>Genome sequencing of Clostridium botulinum clinical isolates.</title>
        <authorList>
            <person name="Brunt J."/>
            <person name="Van Vliet A.H.M."/>
            <person name="Stringer S.C."/>
            <person name="Grant K.A."/>
            <person name="Carter A.C."/>
            <person name="Peck M.W."/>
        </authorList>
    </citation>
    <scope>NUCLEOTIDE SEQUENCE [LARGE SCALE GENOMIC DNA]</scope>
    <source>
        <strain evidence="2 6">H113700579</strain>
    </source>
</reference>
<protein>
    <submittedName>
        <fullName evidence="3">FeoB-associated Cys-rich membrane protein</fullName>
    </submittedName>
</protein>
<evidence type="ECO:0000313" key="4">
    <source>
        <dbReference type="EMBL" id="NFN34350.1"/>
    </source>
</evidence>
<evidence type="ECO:0000313" key="6">
    <source>
        <dbReference type="Proteomes" id="UP000472355"/>
    </source>
</evidence>
<dbReference type="Proteomes" id="UP000486903">
    <property type="component" value="Unassembled WGS sequence"/>
</dbReference>
<dbReference type="Proteomes" id="UP000476820">
    <property type="component" value="Unassembled WGS sequence"/>
</dbReference>
<evidence type="ECO:0000313" key="9">
    <source>
        <dbReference type="Proteomes" id="UP000486903"/>
    </source>
</evidence>
<name>A0A6B4PBY1_CLOBO</name>
<dbReference type="Pfam" id="PF12669">
    <property type="entry name" value="FeoB_associated"/>
    <property type="match status" value="1"/>
</dbReference>
<evidence type="ECO:0000313" key="2">
    <source>
        <dbReference type="EMBL" id="NFA41400.1"/>
    </source>
</evidence>
<dbReference type="EMBL" id="SWOV01000028">
    <property type="protein sequence ID" value="NFF88380.1"/>
    <property type="molecule type" value="Genomic_DNA"/>
</dbReference>
<dbReference type="RefSeq" id="WP_003374406.1">
    <property type="nucleotide sequence ID" value="NZ_CP010520.1"/>
</dbReference>
<evidence type="ECO:0000313" key="8">
    <source>
        <dbReference type="Proteomes" id="UP000476820"/>
    </source>
</evidence>
<dbReference type="Proteomes" id="UP000473681">
    <property type="component" value="Unassembled WGS sequence"/>
</dbReference>
<evidence type="ECO:0000313" key="5">
    <source>
        <dbReference type="EMBL" id="NFV26231.1"/>
    </source>
</evidence>
<keyword evidence="1" id="KW-1133">Transmembrane helix</keyword>
<keyword evidence="1" id="KW-0472">Membrane</keyword>